<dbReference type="Proteomes" id="UP001215827">
    <property type="component" value="Chromosome"/>
</dbReference>
<dbReference type="EMBL" id="CP121106">
    <property type="protein sequence ID" value="WFL76867.1"/>
    <property type="molecule type" value="Genomic_DNA"/>
</dbReference>
<organism evidence="2 3">
    <name type="scientific">Altererythrobacter arenosus</name>
    <dbReference type="NCBI Taxonomy" id="3032592"/>
    <lineage>
        <taxon>Bacteria</taxon>
        <taxon>Pseudomonadati</taxon>
        <taxon>Pseudomonadota</taxon>
        <taxon>Alphaproteobacteria</taxon>
        <taxon>Sphingomonadales</taxon>
        <taxon>Erythrobacteraceae</taxon>
        <taxon>Altererythrobacter</taxon>
    </lineage>
</organism>
<proteinExistence type="predicted"/>
<name>A0ABY8FQ21_9SPHN</name>
<protein>
    <submittedName>
        <fullName evidence="2">Uncharacterized protein</fullName>
    </submittedName>
</protein>
<feature type="chain" id="PRO_5046526788" evidence="1">
    <location>
        <begin position="21"/>
        <end position="186"/>
    </location>
</feature>
<keyword evidence="1" id="KW-0732">Signal</keyword>
<dbReference type="RefSeq" id="WP_278015626.1">
    <property type="nucleotide sequence ID" value="NZ_CP121106.1"/>
</dbReference>
<accession>A0ABY8FQ21</accession>
<evidence type="ECO:0000313" key="3">
    <source>
        <dbReference type="Proteomes" id="UP001215827"/>
    </source>
</evidence>
<evidence type="ECO:0000313" key="2">
    <source>
        <dbReference type="EMBL" id="WFL76867.1"/>
    </source>
</evidence>
<feature type="signal peptide" evidence="1">
    <location>
        <begin position="1"/>
        <end position="20"/>
    </location>
</feature>
<gene>
    <name evidence="2" type="ORF">P7228_12810</name>
</gene>
<reference evidence="2 3" key="1">
    <citation type="submission" date="2023-03" db="EMBL/GenBank/DDBJ databases">
        <title>Altererythrobacter sp. CAU 1644 isolated from sand.</title>
        <authorList>
            <person name="Kim W."/>
        </authorList>
    </citation>
    <scope>NUCLEOTIDE SEQUENCE [LARGE SCALE GENOMIC DNA]</scope>
    <source>
        <strain evidence="2 3">CAU 1644</strain>
    </source>
</reference>
<sequence length="186" mass="20841">MRISVLLALFATFFATGAFAQPWKVGDEREVDEGYYLTLLSSESGWRVWQIETREGIRCSAVKSAEGKPHPEPIGVADHFWRGTPYLVVSKGHQFGSLGRIWRFRLQGVHGKGQKTQFRKVGDRFWTDWKHSLDLSPMAGERIEVAISSYEYPHSLVGGAHEKGVLDLDGLSKVVEAVEACGTLDY</sequence>
<evidence type="ECO:0000256" key="1">
    <source>
        <dbReference type="SAM" id="SignalP"/>
    </source>
</evidence>
<keyword evidence="3" id="KW-1185">Reference proteome</keyword>